<evidence type="ECO:0000256" key="3">
    <source>
        <dbReference type="ARBA" id="ARBA00005316"/>
    </source>
</evidence>
<accession>A0A2K1R3R4</accession>
<evidence type="ECO:0000256" key="8">
    <source>
        <dbReference type="ARBA" id="ARBA00023136"/>
    </source>
</evidence>
<evidence type="ECO:0000256" key="1">
    <source>
        <dbReference type="ARBA" id="ARBA00004477"/>
    </source>
</evidence>
<comment type="pathway">
    <text evidence="2">Glycolipid biosynthesis; glycosylphosphatidylinositol-anchor biosynthesis.</text>
</comment>
<dbReference type="FunCoup" id="A0A2K1R3R4">
    <property type="interactions" value="733"/>
</dbReference>
<dbReference type="GO" id="GO:0016255">
    <property type="term" value="P:attachment of GPI anchor to protein"/>
    <property type="evidence" value="ECO:0007669"/>
    <property type="project" value="InterPro"/>
</dbReference>
<evidence type="ECO:0000313" key="12">
    <source>
        <dbReference type="EMBL" id="PNS21907.1"/>
    </source>
</evidence>
<dbReference type="UniPathway" id="UPA00196"/>
<comment type="subcellular location">
    <subcellularLocation>
        <location evidence="1">Endoplasmic reticulum membrane</location>
        <topology evidence="1">Multi-pass membrane protein</topology>
    </subcellularLocation>
</comment>
<reference evidence="12 13" key="1">
    <citation type="submission" date="2017-06" db="EMBL/GenBank/DDBJ databases">
        <title>Draft genome sequence of a variant of Elsinoe murrayae.</title>
        <authorList>
            <person name="Cheng Q."/>
        </authorList>
    </citation>
    <scope>NUCLEOTIDE SEQUENCE [LARGE SCALE GENOMIC DNA]</scope>
    <source>
        <strain evidence="12 13">CQ-2017a</strain>
    </source>
</reference>
<dbReference type="AlphaFoldDB" id="A0A2K1R3R4"/>
<dbReference type="InParanoid" id="A0A2K1R3R4"/>
<dbReference type="Proteomes" id="UP000243797">
    <property type="component" value="Unassembled WGS sequence"/>
</dbReference>
<dbReference type="Pfam" id="PF10510">
    <property type="entry name" value="PIG-S"/>
    <property type="match status" value="1"/>
</dbReference>
<evidence type="ECO:0000256" key="5">
    <source>
        <dbReference type="ARBA" id="ARBA00022692"/>
    </source>
</evidence>
<comment type="caution">
    <text evidence="12">The sequence shown here is derived from an EMBL/GenBank/DDBJ whole genome shotgun (WGS) entry which is preliminary data.</text>
</comment>
<proteinExistence type="inferred from homology"/>
<dbReference type="InterPro" id="IPR019540">
    <property type="entry name" value="PtdIno-glycan_biosynth_class_S"/>
</dbReference>
<evidence type="ECO:0000256" key="9">
    <source>
        <dbReference type="ARBA" id="ARBA00023180"/>
    </source>
</evidence>
<evidence type="ECO:0000256" key="4">
    <source>
        <dbReference type="ARBA" id="ARBA00022502"/>
    </source>
</evidence>
<keyword evidence="9" id="KW-0325">Glycoprotein</keyword>
<keyword evidence="13" id="KW-1185">Reference proteome</keyword>
<evidence type="ECO:0000256" key="11">
    <source>
        <dbReference type="SAM" id="Phobius"/>
    </source>
</evidence>
<keyword evidence="5 11" id="KW-0812">Transmembrane</keyword>
<evidence type="ECO:0000256" key="7">
    <source>
        <dbReference type="ARBA" id="ARBA00022989"/>
    </source>
</evidence>
<evidence type="ECO:0000256" key="6">
    <source>
        <dbReference type="ARBA" id="ARBA00022824"/>
    </source>
</evidence>
<feature type="compositionally biased region" description="Low complexity" evidence="10">
    <location>
        <begin position="11"/>
        <end position="27"/>
    </location>
</feature>
<feature type="region of interest" description="Disordered" evidence="10">
    <location>
        <begin position="1"/>
        <end position="38"/>
    </location>
</feature>
<organism evidence="12 13">
    <name type="scientific">Sphaceloma murrayae</name>
    <dbReference type="NCBI Taxonomy" id="2082308"/>
    <lineage>
        <taxon>Eukaryota</taxon>
        <taxon>Fungi</taxon>
        <taxon>Dikarya</taxon>
        <taxon>Ascomycota</taxon>
        <taxon>Pezizomycotina</taxon>
        <taxon>Dothideomycetes</taxon>
        <taxon>Dothideomycetidae</taxon>
        <taxon>Myriangiales</taxon>
        <taxon>Elsinoaceae</taxon>
        <taxon>Sphaceloma</taxon>
    </lineage>
</organism>
<dbReference type="OrthoDB" id="28748at2759"/>
<feature type="transmembrane region" description="Helical" evidence="11">
    <location>
        <begin position="45"/>
        <end position="63"/>
    </location>
</feature>
<keyword evidence="7 11" id="KW-1133">Transmembrane helix</keyword>
<evidence type="ECO:0000256" key="10">
    <source>
        <dbReference type="SAM" id="MobiDB-lite"/>
    </source>
</evidence>
<gene>
    <name evidence="12" type="ORF">CAC42_505</name>
</gene>
<dbReference type="STRING" id="2082308.A0A2K1R3R4"/>
<keyword evidence="8 11" id="KW-0472">Membrane</keyword>
<feature type="transmembrane region" description="Helical" evidence="11">
    <location>
        <begin position="511"/>
        <end position="530"/>
    </location>
</feature>
<sequence length="539" mass="59321">MRADDKTAERAPSTAPSSTSTLATSTAMKQPPPETSESIKTRRHILASFWIIIVLVGLPIWIYTTTVPRAPLPLNVMNQWANGQACQFEFPLHVAVEADRPQDTQQLVRLVQQTLDDHDVSSLHHLRIGASGQLKEQPVVTVKLRADAQQKETTVSARRYESVLDVTHSPLAASSHASGLMPLAKHIAAELRTMFEEEQAMLAHLMTNAGRQVPSVRRSQETIDALNHRSMRTFKYAPTYHLTFSLFSGAATPAAWEIKAALDEYLEPLLSSFSAISKFTVDTQVQLYASLPPSMQGPTLDEKTKQWTLERSDLSGFINAAEWPLSPSIGAGPTINFVLYIPSERQRPLLLKDTGGTSWMIPQWGGVQILNPSPSHLKQGLLTVDDLQPIMLTFTEQLVTLLGLPKTPSSLPVQLGTLTRERAASLILSASSTLGALSRLALKLTSIAIPESVAQSVDKTISHLDQACHDLRNARYSSALEHARIAETEAEQAFFEPSMVGQVYFPDEHKVAVYVPMLGPMAVPLVMAVLKELKKLRQK</sequence>
<comment type="similarity">
    <text evidence="3">Belongs to the PIGS family.</text>
</comment>
<dbReference type="PANTHER" id="PTHR21072:SF13">
    <property type="entry name" value="GPI TRANSAMIDASE COMPONENT PIG-S"/>
    <property type="match status" value="1"/>
</dbReference>
<keyword evidence="4" id="KW-0337">GPI-anchor biosynthesis</keyword>
<evidence type="ECO:0000313" key="13">
    <source>
        <dbReference type="Proteomes" id="UP000243797"/>
    </source>
</evidence>
<dbReference type="GO" id="GO:0042765">
    <property type="term" value="C:GPI-anchor transamidase complex"/>
    <property type="evidence" value="ECO:0007669"/>
    <property type="project" value="InterPro"/>
</dbReference>
<evidence type="ECO:0000256" key="2">
    <source>
        <dbReference type="ARBA" id="ARBA00004687"/>
    </source>
</evidence>
<name>A0A2K1R3R4_9PEZI</name>
<keyword evidence="6" id="KW-0256">Endoplasmic reticulum</keyword>
<dbReference type="GO" id="GO:0006506">
    <property type="term" value="P:GPI anchor biosynthetic process"/>
    <property type="evidence" value="ECO:0007669"/>
    <property type="project" value="UniProtKB-UniPathway"/>
</dbReference>
<protein>
    <submittedName>
        <fullName evidence="12">GPI transamidase component PIG-S</fullName>
    </submittedName>
</protein>
<dbReference type="PANTHER" id="PTHR21072">
    <property type="entry name" value="GPI TRANSAMIDASE COMPONENT PIG-S"/>
    <property type="match status" value="1"/>
</dbReference>
<dbReference type="EMBL" id="NKHZ01000001">
    <property type="protein sequence ID" value="PNS21907.1"/>
    <property type="molecule type" value="Genomic_DNA"/>
</dbReference>